<dbReference type="RefSeq" id="WP_147667232.1">
    <property type="nucleotide sequence ID" value="NZ_CP120678.1"/>
</dbReference>
<dbReference type="InterPro" id="IPR008144">
    <property type="entry name" value="Guanylate_kin-like_dom"/>
</dbReference>
<accession>A0A9Y2AHH7</accession>
<dbReference type="Gene3D" id="3.40.50.300">
    <property type="entry name" value="P-loop containing nucleotide triphosphate hydrolases"/>
    <property type="match status" value="1"/>
</dbReference>
<keyword evidence="4" id="KW-0418">Kinase</keyword>
<feature type="domain" description="Guanylate kinase-like" evidence="6">
    <location>
        <begin position="2"/>
        <end position="192"/>
    </location>
</feature>
<reference evidence="7" key="1">
    <citation type="submission" date="2023-03" db="EMBL/GenBank/DDBJ databases">
        <title>Selenobaculum gbiensis gen. nov. sp. nov., a new bacterium isolated from the gut microbiota of IBD patient.</title>
        <authorList>
            <person name="Yeo S."/>
            <person name="Park H."/>
            <person name="Huh C.S."/>
        </authorList>
    </citation>
    <scope>NUCLEOTIDE SEQUENCE</scope>
    <source>
        <strain evidence="7">ICN-92133</strain>
    </source>
</reference>
<dbReference type="GO" id="GO:0004385">
    <property type="term" value="F:GMP kinase activity"/>
    <property type="evidence" value="ECO:0007669"/>
    <property type="project" value="UniProtKB-EC"/>
</dbReference>
<comment type="function">
    <text evidence="1">Essential for recycling GMP and indirectly, cGMP.</text>
</comment>
<dbReference type="SMART" id="SM00072">
    <property type="entry name" value="GuKc"/>
    <property type="match status" value="1"/>
</dbReference>
<dbReference type="Proteomes" id="UP001243623">
    <property type="component" value="Chromosome"/>
</dbReference>
<proteinExistence type="inferred from homology"/>
<evidence type="ECO:0000313" key="8">
    <source>
        <dbReference type="Proteomes" id="UP001243623"/>
    </source>
</evidence>
<dbReference type="PROSITE" id="PS50052">
    <property type="entry name" value="GUANYLATE_KINASE_2"/>
    <property type="match status" value="1"/>
</dbReference>
<dbReference type="KEGG" id="sgbi:P3F81_00905"/>
<dbReference type="PROSITE" id="PS00856">
    <property type="entry name" value="GUANYLATE_KINASE_1"/>
    <property type="match status" value="1"/>
</dbReference>
<dbReference type="GO" id="GO:0005829">
    <property type="term" value="C:cytosol"/>
    <property type="evidence" value="ECO:0007669"/>
    <property type="project" value="TreeGrafter"/>
</dbReference>
<dbReference type="Pfam" id="PF00625">
    <property type="entry name" value="Guanylate_kin"/>
    <property type="match status" value="1"/>
</dbReference>
<dbReference type="EMBL" id="CP120678">
    <property type="protein sequence ID" value="WIW70914.1"/>
    <property type="molecule type" value="Genomic_DNA"/>
</dbReference>
<evidence type="ECO:0000256" key="2">
    <source>
        <dbReference type="ARBA" id="ARBA00005790"/>
    </source>
</evidence>
<evidence type="ECO:0000256" key="5">
    <source>
        <dbReference type="ARBA" id="ARBA00048594"/>
    </source>
</evidence>
<sequence length="198" mass="23443">MGKIFCLMGKSSSGKDTIFKKILNELNMELKPVVTYTTRPKRNHEVEGKEYYFINEERVQSYEKSGCLIEKRIYHTVDGDWIYCTVDDGQFDLKKYSYLMIGTLEVYQSLQEFFGKRAIVPLYLHIDDGVRLERALSRERQQENPNYEEVCRRFLADSADFSNAKLVRCGIDERFENHDLRECMKRMKAFILEELKSK</sequence>
<dbReference type="PANTHER" id="PTHR23117:SF13">
    <property type="entry name" value="GUANYLATE KINASE"/>
    <property type="match status" value="1"/>
</dbReference>
<evidence type="ECO:0000256" key="1">
    <source>
        <dbReference type="ARBA" id="ARBA00003531"/>
    </source>
</evidence>
<evidence type="ECO:0000313" key="7">
    <source>
        <dbReference type="EMBL" id="WIW70914.1"/>
    </source>
</evidence>
<evidence type="ECO:0000256" key="4">
    <source>
        <dbReference type="ARBA" id="ARBA00022777"/>
    </source>
</evidence>
<protein>
    <recommendedName>
        <fullName evidence="6">Guanylate kinase-like domain-containing protein</fullName>
    </recommendedName>
</protein>
<evidence type="ECO:0000256" key="3">
    <source>
        <dbReference type="ARBA" id="ARBA00022679"/>
    </source>
</evidence>
<dbReference type="PANTHER" id="PTHR23117">
    <property type="entry name" value="GUANYLATE KINASE-RELATED"/>
    <property type="match status" value="1"/>
</dbReference>
<comment type="catalytic activity">
    <reaction evidence="5">
        <text>GMP + ATP = GDP + ADP</text>
        <dbReference type="Rhea" id="RHEA:20780"/>
        <dbReference type="ChEBI" id="CHEBI:30616"/>
        <dbReference type="ChEBI" id="CHEBI:58115"/>
        <dbReference type="ChEBI" id="CHEBI:58189"/>
        <dbReference type="ChEBI" id="CHEBI:456216"/>
        <dbReference type="EC" id="2.7.4.8"/>
    </reaction>
</comment>
<organism evidence="7 8">
    <name type="scientific">Selenobaculum gibii</name>
    <dbReference type="NCBI Taxonomy" id="3054208"/>
    <lineage>
        <taxon>Bacteria</taxon>
        <taxon>Bacillati</taxon>
        <taxon>Bacillota</taxon>
        <taxon>Negativicutes</taxon>
        <taxon>Selenomonadales</taxon>
        <taxon>Selenomonadaceae</taxon>
        <taxon>Selenobaculum</taxon>
    </lineage>
</organism>
<keyword evidence="3" id="KW-0808">Transferase</keyword>
<name>A0A9Y2AHH7_9FIRM</name>
<dbReference type="InterPro" id="IPR020590">
    <property type="entry name" value="Guanylate_kinase_CS"/>
</dbReference>
<dbReference type="AlphaFoldDB" id="A0A9Y2AHH7"/>
<dbReference type="InterPro" id="IPR008145">
    <property type="entry name" value="GK/Ca_channel_bsu"/>
</dbReference>
<dbReference type="InterPro" id="IPR027417">
    <property type="entry name" value="P-loop_NTPase"/>
</dbReference>
<comment type="similarity">
    <text evidence="2">Belongs to the guanylate kinase family.</text>
</comment>
<evidence type="ECO:0000259" key="6">
    <source>
        <dbReference type="PROSITE" id="PS50052"/>
    </source>
</evidence>
<keyword evidence="8" id="KW-1185">Reference proteome</keyword>
<dbReference type="SUPFAM" id="SSF52540">
    <property type="entry name" value="P-loop containing nucleoside triphosphate hydrolases"/>
    <property type="match status" value="1"/>
</dbReference>
<gene>
    <name evidence="7" type="ORF">P3F81_00905</name>
</gene>